<dbReference type="GO" id="GO:0006203">
    <property type="term" value="P:dGTP catabolic process"/>
    <property type="evidence" value="ECO:0007669"/>
    <property type="project" value="TreeGrafter"/>
</dbReference>
<gene>
    <name evidence="2" type="ORF">PFR_JS23_542</name>
</gene>
<dbReference type="GO" id="GO:0047429">
    <property type="term" value="F:nucleoside triphosphate diphosphatase activity"/>
    <property type="evidence" value="ECO:0007669"/>
    <property type="project" value="TreeGrafter"/>
</dbReference>
<evidence type="ECO:0000259" key="1">
    <source>
        <dbReference type="Pfam" id="PF03819"/>
    </source>
</evidence>
<evidence type="ECO:0000313" key="3">
    <source>
        <dbReference type="Proteomes" id="UP000250080"/>
    </source>
</evidence>
<dbReference type="OMA" id="LREHCPW"/>
<dbReference type="InterPro" id="IPR011551">
    <property type="entry name" value="NTP_PyrPHydrolase_MazG"/>
</dbReference>
<organism evidence="2 3">
    <name type="scientific">Propionibacterium freudenreichii</name>
    <dbReference type="NCBI Taxonomy" id="1744"/>
    <lineage>
        <taxon>Bacteria</taxon>
        <taxon>Bacillati</taxon>
        <taxon>Actinomycetota</taxon>
        <taxon>Actinomycetes</taxon>
        <taxon>Propionibacteriales</taxon>
        <taxon>Propionibacteriaceae</taxon>
        <taxon>Propionibacterium</taxon>
    </lineage>
</organism>
<dbReference type="RefSeq" id="WP_013161600.1">
    <property type="nucleotide sequence ID" value="NZ_CCYP01000020.1"/>
</dbReference>
<dbReference type="Proteomes" id="UP000250080">
    <property type="component" value="Chromosome I"/>
</dbReference>
<dbReference type="GO" id="GO:0046081">
    <property type="term" value="P:dUTP catabolic process"/>
    <property type="evidence" value="ECO:0007669"/>
    <property type="project" value="TreeGrafter"/>
</dbReference>
<dbReference type="PANTHER" id="PTHR30522">
    <property type="entry name" value="NUCLEOSIDE TRIPHOSPHATE PYROPHOSPHOHYDROLASE"/>
    <property type="match status" value="1"/>
</dbReference>
<accession>A0A0A8T7D1</accession>
<dbReference type="OrthoDB" id="9808939at2"/>
<dbReference type="InterPro" id="IPR004518">
    <property type="entry name" value="MazG-like_dom"/>
</dbReference>
<dbReference type="AlphaFoldDB" id="A0A0A8T7D1"/>
<evidence type="ECO:0000313" key="2">
    <source>
        <dbReference type="EMBL" id="SCQ76002.1"/>
    </source>
</evidence>
<feature type="domain" description="NTP pyrophosphohydrolase MazG-like" evidence="1">
    <location>
        <begin position="42"/>
        <end position="114"/>
    </location>
</feature>
<dbReference type="GO" id="GO:0046047">
    <property type="term" value="P:TTP catabolic process"/>
    <property type="evidence" value="ECO:0007669"/>
    <property type="project" value="TreeGrafter"/>
</dbReference>
<dbReference type="GO" id="GO:0046052">
    <property type="term" value="P:UTP catabolic process"/>
    <property type="evidence" value="ECO:0007669"/>
    <property type="project" value="TreeGrafter"/>
</dbReference>
<dbReference type="GO" id="GO:0046061">
    <property type="term" value="P:dATP catabolic process"/>
    <property type="evidence" value="ECO:0007669"/>
    <property type="project" value="TreeGrafter"/>
</dbReference>
<dbReference type="InterPro" id="IPR048015">
    <property type="entry name" value="NTP-PPase_MazG-like_N"/>
</dbReference>
<dbReference type="GeneID" id="61221632"/>
<reference evidence="2 3" key="1">
    <citation type="submission" date="2016-09" db="EMBL/GenBank/DDBJ databases">
        <authorList>
            <person name="Laine KS P."/>
        </authorList>
    </citation>
    <scope>NUCLEOTIDE SEQUENCE [LARGE SCALE GENOMIC DNA]</scope>
    <source>
        <strain evidence="2">PFRJS-23</strain>
    </source>
</reference>
<dbReference type="PANTHER" id="PTHR30522:SF0">
    <property type="entry name" value="NUCLEOSIDE TRIPHOSPHATE PYROPHOSPHOHYDROLASE"/>
    <property type="match status" value="1"/>
</dbReference>
<sequence length="223" mass="24548">MNQRPDDVGSLPAAAQRAGEEFARLVAVNQTLRIECPWDARQTHLSLVKHLIEETAEVVDAIEVGTADDQREELGDLLMQVVFHASIASDEGEYDIAEVVRGITDKLIARHPYVYGDAEVPDDLDASWERRKKAAKHRDSSLDGIADALPTLARAAKVAQRVHDVGPDMGPAQDEDLSISDREAGEKILSLVRRAQRVGVDADQATRAALRRWEAEIRAAEQS</sequence>
<name>A0A0A8T7D1_9ACTN</name>
<dbReference type="GO" id="GO:0046076">
    <property type="term" value="P:dTTP catabolic process"/>
    <property type="evidence" value="ECO:0007669"/>
    <property type="project" value="TreeGrafter"/>
</dbReference>
<dbReference type="EMBL" id="LT618793">
    <property type="protein sequence ID" value="SCQ76002.1"/>
    <property type="molecule type" value="Genomic_DNA"/>
</dbReference>
<proteinExistence type="predicted"/>
<protein>
    <submittedName>
        <fullName evidence="2">MazG family protein</fullName>
    </submittedName>
</protein>
<dbReference type="Pfam" id="PF03819">
    <property type="entry name" value="MazG"/>
    <property type="match status" value="1"/>
</dbReference>
<dbReference type="Gene3D" id="1.10.287.1080">
    <property type="entry name" value="MazG-like"/>
    <property type="match status" value="1"/>
</dbReference>
<dbReference type="SUPFAM" id="SSF101386">
    <property type="entry name" value="all-alpha NTP pyrophosphatases"/>
    <property type="match status" value="1"/>
</dbReference>
<dbReference type="CDD" id="cd11528">
    <property type="entry name" value="NTP-PPase_MazG_Nterm"/>
    <property type="match status" value="1"/>
</dbReference>